<feature type="compositionally biased region" description="Basic and acidic residues" evidence="3">
    <location>
        <begin position="331"/>
        <end position="342"/>
    </location>
</feature>
<dbReference type="Pfam" id="PF05057">
    <property type="entry name" value="DUF676"/>
    <property type="match status" value="1"/>
</dbReference>
<comment type="similarity">
    <text evidence="1">Belongs to the putative lipase ROG1 family.</text>
</comment>
<dbReference type="PROSITE" id="PS50837">
    <property type="entry name" value="NACHT"/>
    <property type="match status" value="1"/>
</dbReference>
<dbReference type="Proteomes" id="UP001583177">
    <property type="component" value="Unassembled WGS sequence"/>
</dbReference>
<reference evidence="5 6" key="1">
    <citation type="journal article" date="2024" name="IMA Fungus">
        <title>IMA Genome - F19 : A genome assembly and annotation guide to empower mycologists, including annotated draft genome sequences of Ceratocystis pirilliformis, Diaporthe australafricana, Fusarium ophioides, Paecilomyces lecythidis, and Sporothrix stenoceras.</title>
        <authorList>
            <person name="Aylward J."/>
            <person name="Wilson A.M."/>
            <person name="Visagie C.M."/>
            <person name="Spraker J."/>
            <person name="Barnes I."/>
            <person name="Buitendag C."/>
            <person name="Ceriani C."/>
            <person name="Del Mar Angel L."/>
            <person name="du Plessis D."/>
            <person name="Fuchs T."/>
            <person name="Gasser K."/>
            <person name="Kramer D."/>
            <person name="Li W."/>
            <person name="Munsamy K."/>
            <person name="Piso A."/>
            <person name="Price J.L."/>
            <person name="Sonnekus B."/>
            <person name="Thomas C."/>
            <person name="van der Nest A."/>
            <person name="van Dijk A."/>
            <person name="van Heerden A."/>
            <person name="van Vuuren N."/>
            <person name="Yilmaz N."/>
            <person name="Duong T.A."/>
            <person name="van der Merwe N.A."/>
            <person name="Wingfield M.J."/>
            <person name="Wingfield B.D."/>
        </authorList>
    </citation>
    <scope>NUCLEOTIDE SEQUENCE [LARGE SCALE GENOMIC DNA]</scope>
    <source>
        <strain evidence="5 6">CMW 18300</strain>
    </source>
</reference>
<dbReference type="EMBL" id="JAWRVE010000018">
    <property type="protein sequence ID" value="KAL1875884.1"/>
    <property type="molecule type" value="Genomic_DNA"/>
</dbReference>
<evidence type="ECO:0000313" key="5">
    <source>
        <dbReference type="EMBL" id="KAL1875884.1"/>
    </source>
</evidence>
<dbReference type="PANTHER" id="PTHR10039">
    <property type="entry name" value="AMELOGENIN"/>
    <property type="match status" value="1"/>
</dbReference>
<keyword evidence="6" id="KW-1185">Reference proteome</keyword>
<evidence type="ECO:0000313" key="6">
    <source>
        <dbReference type="Proteomes" id="UP001583177"/>
    </source>
</evidence>
<dbReference type="InterPro" id="IPR027417">
    <property type="entry name" value="P-loop_NTPase"/>
</dbReference>
<dbReference type="Pfam" id="PF22939">
    <property type="entry name" value="WHD_GPIID"/>
    <property type="match status" value="1"/>
</dbReference>
<dbReference type="Gene3D" id="3.40.50.300">
    <property type="entry name" value="P-loop containing nucleotide triphosphate hydrolases"/>
    <property type="match status" value="1"/>
</dbReference>
<comment type="caution">
    <text evidence="5">The sequence shown here is derived from an EMBL/GenBank/DDBJ whole genome shotgun (WGS) entry which is preliminary data.</text>
</comment>
<feature type="domain" description="NACHT" evidence="4">
    <location>
        <begin position="434"/>
        <end position="590"/>
    </location>
</feature>
<evidence type="ECO:0000256" key="2">
    <source>
        <dbReference type="ARBA" id="ARBA00022737"/>
    </source>
</evidence>
<dbReference type="InterPro" id="IPR056884">
    <property type="entry name" value="NPHP3-like_N"/>
</dbReference>
<accession>A0ABR3XJT6</accession>
<evidence type="ECO:0000259" key="4">
    <source>
        <dbReference type="PROSITE" id="PS50837"/>
    </source>
</evidence>
<gene>
    <name evidence="5" type="ORF">Daus18300_003075</name>
</gene>
<proteinExistence type="inferred from homology"/>
<dbReference type="SUPFAM" id="SSF53474">
    <property type="entry name" value="alpha/beta-Hydrolases"/>
    <property type="match status" value="1"/>
</dbReference>
<dbReference type="InterPro" id="IPR007111">
    <property type="entry name" value="NACHT_NTPase"/>
</dbReference>
<name>A0ABR3XJT6_9PEZI</name>
<sequence>MRLPWKKKKGAEALIVSGADIEEASDHGKSSHGTTFDTLVAPSEVTTLRSDTLLSARRPDREATERWGLFVLEPQDDNDPDAVDIVALHGLNGHWEETWQSDKPGSKGGGAMWLRDFLPQQIPHARIMSFGYDSVLLFSKSTADVGTFAEQLLESLLSRRMNVADTRPIIFICHSLGGIVVKKAIIRAHEKYRYNNLLESIHGVMFFGTPHRGSSLASWTTLLSNVASFASLASKTNWKLSQNLQTKSGQLQDISKSFVDRAKALQIISFYETDKMEYLNQLVVEEDSAVLGFPDEVSIEQVSITGLDRTSTGSGAKLPLSALSHSSSIRKPKEPWSNDQEQKWKSDYLSDNFDHAKRDDVAESINQTEIKRQQKLEAARRKEERKLQINFWRSLRSSHYEAHKERYPPAVPGTCQWLIRHEKYRNWRQKQSSGLLWLSADAGCGKSVLTSYLIDHLKNPKNKIQVPEVVCYFFFKEDNSEQNDAIHAISAILHQLYTAQPWLLEQVPNQFLTQGKDFLRSFSSLWKLLDVSTTDPSSRDVILVFDGLDECEPSTRQQLLQSLARFYSAREGSSLTDPPFVKTIIASRPGNDIKHAFDILPTIRLRGEDEPEAISQDVELVIEHHIENATRRGIPREVLADVRAGLIRGADRTFLWTTLVIDLLETKKGASRRELIDILDARGNIFQIYDRLLEHSSNAFQARKLLQIVVGAIRPMTLSELSVAMAVNANQTTFEDLKLDIVHNFEERAKELCGHFIRIVRETVYLVHQTAREFLLVQMHGDQSSETQLSVPRAPEGNWHKSIVLKHAHHEVLNICLHYLSLLNVKSSRRLSIAENLFSDQFAGRFLEYAGRYWTVHYHFISPDLTASQLDTCARLCNSNTMGFGEWFNRASELARNPGHNLREGVTQRDIAHLFGLSEVVQLLDRMLKPEDVHHPALQQGLAPPRAHIEDGSIAIPNSPRLLAVEEVVHPHTISPGHLLESPLSEAVDTGFHLVGANHRRLSDWGDHNTRRHS</sequence>
<organism evidence="5 6">
    <name type="scientific">Diaporthe australafricana</name>
    <dbReference type="NCBI Taxonomy" id="127596"/>
    <lineage>
        <taxon>Eukaryota</taxon>
        <taxon>Fungi</taxon>
        <taxon>Dikarya</taxon>
        <taxon>Ascomycota</taxon>
        <taxon>Pezizomycotina</taxon>
        <taxon>Sordariomycetes</taxon>
        <taxon>Sordariomycetidae</taxon>
        <taxon>Diaporthales</taxon>
        <taxon>Diaporthaceae</taxon>
        <taxon>Diaporthe</taxon>
    </lineage>
</organism>
<dbReference type="Gene3D" id="3.40.50.1820">
    <property type="entry name" value="alpha/beta hydrolase"/>
    <property type="match status" value="1"/>
</dbReference>
<dbReference type="InterPro" id="IPR054471">
    <property type="entry name" value="GPIID_WHD"/>
</dbReference>
<evidence type="ECO:0000256" key="1">
    <source>
        <dbReference type="ARBA" id="ARBA00007920"/>
    </source>
</evidence>
<protein>
    <recommendedName>
        <fullName evidence="4">NACHT domain-containing protein</fullName>
    </recommendedName>
</protein>
<evidence type="ECO:0000256" key="3">
    <source>
        <dbReference type="SAM" id="MobiDB-lite"/>
    </source>
</evidence>
<keyword evidence="2" id="KW-0677">Repeat</keyword>
<dbReference type="InterPro" id="IPR029058">
    <property type="entry name" value="AB_hydrolase_fold"/>
</dbReference>
<dbReference type="PANTHER" id="PTHR10039:SF14">
    <property type="entry name" value="NACHT DOMAIN-CONTAINING PROTEIN"/>
    <property type="match status" value="1"/>
</dbReference>
<dbReference type="InterPro" id="IPR007751">
    <property type="entry name" value="DUF676_lipase-like"/>
</dbReference>
<dbReference type="Pfam" id="PF24883">
    <property type="entry name" value="NPHP3_N"/>
    <property type="match status" value="1"/>
</dbReference>
<feature type="region of interest" description="Disordered" evidence="3">
    <location>
        <begin position="323"/>
        <end position="342"/>
    </location>
</feature>
<dbReference type="SUPFAM" id="SSF52540">
    <property type="entry name" value="P-loop containing nucleoside triphosphate hydrolases"/>
    <property type="match status" value="1"/>
</dbReference>